<dbReference type="InterPro" id="IPR050834">
    <property type="entry name" value="Glycosyltransf_2"/>
</dbReference>
<comment type="caution">
    <text evidence="2">The sequence shown here is derived from an EMBL/GenBank/DDBJ whole genome shotgun (WGS) entry which is preliminary data.</text>
</comment>
<proteinExistence type="predicted"/>
<feature type="transmembrane region" description="Helical" evidence="1">
    <location>
        <begin position="246"/>
        <end position="267"/>
    </location>
</feature>
<dbReference type="EMBL" id="DXDC01000419">
    <property type="protein sequence ID" value="HIY67358.1"/>
    <property type="molecule type" value="Genomic_DNA"/>
</dbReference>
<protein>
    <submittedName>
        <fullName evidence="2">Glycosyltransferase family 2 protein</fullName>
    </submittedName>
</protein>
<keyword evidence="1" id="KW-1133">Transmembrane helix</keyword>
<dbReference type="InterPro" id="IPR029044">
    <property type="entry name" value="Nucleotide-diphossugar_trans"/>
</dbReference>
<evidence type="ECO:0000313" key="3">
    <source>
        <dbReference type="Proteomes" id="UP000824005"/>
    </source>
</evidence>
<evidence type="ECO:0000256" key="1">
    <source>
        <dbReference type="SAM" id="Phobius"/>
    </source>
</evidence>
<feature type="transmembrane region" description="Helical" evidence="1">
    <location>
        <begin position="516"/>
        <end position="544"/>
    </location>
</feature>
<organism evidence="2 3">
    <name type="scientific">Candidatus Agrococcus pullicola</name>
    <dbReference type="NCBI Taxonomy" id="2838429"/>
    <lineage>
        <taxon>Bacteria</taxon>
        <taxon>Bacillati</taxon>
        <taxon>Actinomycetota</taxon>
        <taxon>Actinomycetes</taxon>
        <taxon>Micrococcales</taxon>
        <taxon>Microbacteriaceae</taxon>
        <taxon>Agrococcus</taxon>
    </lineage>
</organism>
<keyword evidence="1" id="KW-0812">Transmembrane</keyword>
<feature type="transmembrane region" description="Helical" evidence="1">
    <location>
        <begin position="279"/>
        <end position="299"/>
    </location>
</feature>
<accession>A0A9D1YX43</accession>
<name>A0A9D1YX43_9MICO</name>
<feature type="transmembrane region" description="Helical" evidence="1">
    <location>
        <begin position="655"/>
        <end position="677"/>
    </location>
</feature>
<feature type="transmembrane region" description="Helical" evidence="1">
    <location>
        <begin position="435"/>
        <end position="453"/>
    </location>
</feature>
<sequence length="931" mass="97766">MRSRVFAVLVSRNASKVLPRTLEALAAGTKQPDTIIGVDTASNDDSANLMREHVDTVVKLRSKLSFGQAAAQGVAELPEAEEGDWLWLLAHDAAPEPDALAQLTSAAEANRHLAIIGPKIMRVGDSRTINEFGQTMTPFGNAVRLAAGELDQGQYDSRSDVLGVAETGLLIRRDVYEQLGGFDPALPTVDAGLDLGVRARLAGHQVALQPRARIQRNGGPELFSARSLSDASLTAIRRRAQLHRRFAYANAFALILHWLLALPLALLRGLGHVLAKRPAALISEFSAALAAMFGFRNIANARRRIRTTRTSGWAALASLRIDWRTLRARRRLVGDDVVENAADADDLVGFAQGGALWVFAFALLAGVIANVGIVTSSRITGGALLPLGSFTDMWSGALFGDRDLLGSLPGPADPFSIVVALLGSVTFWQPSQAIVLLLVLAPALSTVTVWLLVRRLTRVVWAPVVAAAVWAFSPTLFASIADGRIGAVLAHVMLPLVAYGLIRARDSWRGVATGSLALAIVLAGAPSLLPAAVAAVVVAAIWFLSRVRPGGAFRAVSMLVPAAALFAPLAWAHTETGNWLAGLADPGIPLGYDVPDALVVATGYPDAALATLSPLLSGMEIAGTAWPMWLTIGLAAPLALAAFAAPFLRALPGVAGVAVALAGFATAVAASRIAVAFEGETEVFVWTGPGLSLAMLGLVIAAMITIGVLAERSAAVNIIVTLCAAVTGVALVIGAAMTPSLVQPEPERSMPALVVAAADEQPHVGTLVIEPVGPDAIRLTVVRGHGEVLSDVQTVVTTAQQPSEATSELSQFTVDLVSGSSIDATETLMDAGIGFILLRDASDAAESLHQTISRGLDERAELQGVGATDAGLLWTSDAIGDYEPDTPAWAWWLLFAQLLVLLLALLLALPSMRRGARKRVRRAPEARKDFA</sequence>
<reference evidence="2" key="2">
    <citation type="submission" date="2021-04" db="EMBL/GenBank/DDBJ databases">
        <authorList>
            <person name="Gilroy R."/>
        </authorList>
    </citation>
    <scope>NUCLEOTIDE SEQUENCE</scope>
    <source>
        <strain evidence="2">ChiGjej1B1-98</strain>
    </source>
</reference>
<feature type="transmembrane region" description="Helical" evidence="1">
    <location>
        <begin position="716"/>
        <end position="737"/>
    </location>
</feature>
<gene>
    <name evidence="2" type="ORF">H9830_13915</name>
</gene>
<feature type="transmembrane region" description="Helical" evidence="1">
    <location>
        <begin position="626"/>
        <end position="648"/>
    </location>
</feature>
<dbReference type="AlphaFoldDB" id="A0A9D1YX43"/>
<dbReference type="Gene3D" id="3.90.550.10">
    <property type="entry name" value="Spore Coat Polysaccharide Biosynthesis Protein SpsA, Chain A"/>
    <property type="match status" value="1"/>
</dbReference>
<dbReference type="PANTHER" id="PTHR43685:SF3">
    <property type="entry name" value="SLR2126 PROTEIN"/>
    <property type="match status" value="1"/>
</dbReference>
<feature type="transmembrane region" description="Helical" evidence="1">
    <location>
        <begin position="889"/>
        <end position="909"/>
    </location>
</feature>
<feature type="transmembrane region" description="Helical" evidence="1">
    <location>
        <begin position="683"/>
        <end position="709"/>
    </location>
</feature>
<evidence type="ECO:0000313" key="2">
    <source>
        <dbReference type="EMBL" id="HIY67358.1"/>
    </source>
</evidence>
<feature type="transmembrane region" description="Helical" evidence="1">
    <location>
        <begin position="551"/>
        <end position="571"/>
    </location>
</feature>
<dbReference type="Pfam" id="PF13641">
    <property type="entry name" value="Glyco_tranf_2_3"/>
    <property type="match status" value="1"/>
</dbReference>
<dbReference type="Proteomes" id="UP000824005">
    <property type="component" value="Unassembled WGS sequence"/>
</dbReference>
<keyword evidence="1" id="KW-0472">Membrane</keyword>
<feature type="transmembrane region" description="Helical" evidence="1">
    <location>
        <begin position="355"/>
        <end position="375"/>
    </location>
</feature>
<dbReference type="SUPFAM" id="SSF53448">
    <property type="entry name" value="Nucleotide-diphospho-sugar transferases"/>
    <property type="match status" value="1"/>
</dbReference>
<reference evidence="2" key="1">
    <citation type="journal article" date="2021" name="PeerJ">
        <title>Extensive microbial diversity within the chicken gut microbiome revealed by metagenomics and culture.</title>
        <authorList>
            <person name="Gilroy R."/>
            <person name="Ravi A."/>
            <person name="Getino M."/>
            <person name="Pursley I."/>
            <person name="Horton D.L."/>
            <person name="Alikhan N.F."/>
            <person name="Baker D."/>
            <person name="Gharbi K."/>
            <person name="Hall N."/>
            <person name="Watson M."/>
            <person name="Adriaenssens E.M."/>
            <person name="Foster-Nyarko E."/>
            <person name="Jarju S."/>
            <person name="Secka A."/>
            <person name="Antonio M."/>
            <person name="Oren A."/>
            <person name="Chaudhuri R.R."/>
            <person name="La Ragione R."/>
            <person name="Hildebrand F."/>
            <person name="Pallen M.J."/>
        </authorList>
    </citation>
    <scope>NUCLEOTIDE SEQUENCE</scope>
    <source>
        <strain evidence="2">ChiGjej1B1-98</strain>
    </source>
</reference>
<feature type="transmembrane region" description="Helical" evidence="1">
    <location>
        <begin position="459"/>
        <end position="478"/>
    </location>
</feature>
<dbReference type="PANTHER" id="PTHR43685">
    <property type="entry name" value="GLYCOSYLTRANSFERASE"/>
    <property type="match status" value="1"/>
</dbReference>